<comment type="caution">
    <text evidence="3">Lacks conserved residue(s) required for the propagation of feature annotation.</text>
</comment>
<evidence type="ECO:0000313" key="6">
    <source>
        <dbReference type="Proteomes" id="UP001266305"/>
    </source>
</evidence>
<dbReference type="EMBL" id="JASSZA010000007">
    <property type="protein sequence ID" value="KAK2105294.1"/>
    <property type="molecule type" value="Genomic_DNA"/>
</dbReference>
<evidence type="ECO:0000313" key="5">
    <source>
        <dbReference type="EMBL" id="KAK2105294.1"/>
    </source>
</evidence>
<organism evidence="5 6">
    <name type="scientific">Saguinus oedipus</name>
    <name type="common">Cotton-top tamarin</name>
    <name type="synonym">Oedipomidas oedipus</name>
    <dbReference type="NCBI Taxonomy" id="9490"/>
    <lineage>
        <taxon>Eukaryota</taxon>
        <taxon>Metazoa</taxon>
        <taxon>Chordata</taxon>
        <taxon>Craniata</taxon>
        <taxon>Vertebrata</taxon>
        <taxon>Euteleostomi</taxon>
        <taxon>Mammalia</taxon>
        <taxon>Eutheria</taxon>
        <taxon>Euarchontoglires</taxon>
        <taxon>Primates</taxon>
        <taxon>Haplorrhini</taxon>
        <taxon>Platyrrhini</taxon>
        <taxon>Cebidae</taxon>
        <taxon>Callitrichinae</taxon>
        <taxon>Saguinus</taxon>
    </lineage>
</organism>
<keyword evidence="1" id="KW-0677">Repeat</keyword>
<evidence type="ECO:0000256" key="1">
    <source>
        <dbReference type="ARBA" id="ARBA00022737"/>
    </source>
</evidence>
<evidence type="ECO:0000259" key="4">
    <source>
        <dbReference type="PROSITE" id="PS01180"/>
    </source>
</evidence>
<proteinExistence type="predicted"/>
<name>A0ABQ9V8Q1_SAGOE</name>
<dbReference type="InterPro" id="IPR000859">
    <property type="entry name" value="CUB_dom"/>
</dbReference>
<comment type="caution">
    <text evidence="5">The sequence shown here is derived from an EMBL/GenBank/DDBJ whole genome shotgun (WGS) entry which is preliminary data.</text>
</comment>
<protein>
    <recommendedName>
        <fullName evidence="4">CUB domain-containing protein</fullName>
    </recommendedName>
</protein>
<sequence>VWAGSEEVDKALLATGCGNVAPGPIIIPSNTFTAVFQSQEASAQGFSASFVSRCGSNFTGPSGYIISPNYPKQYDNNVNCTYVIEADPQSVVLLTFVSFHLE</sequence>
<keyword evidence="2" id="KW-1015">Disulfide bond</keyword>
<dbReference type="InterPro" id="IPR035914">
    <property type="entry name" value="Sperma_CUB_dom_sf"/>
</dbReference>
<accession>A0ABQ9V8Q1</accession>
<dbReference type="Proteomes" id="UP001266305">
    <property type="component" value="Unassembled WGS sequence"/>
</dbReference>
<dbReference type="Gene3D" id="2.60.120.290">
    <property type="entry name" value="Spermadhesin, CUB domain"/>
    <property type="match status" value="1"/>
</dbReference>
<feature type="non-terminal residue" evidence="5">
    <location>
        <position position="1"/>
    </location>
</feature>
<dbReference type="PROSITE" id="PS01180">
    <property type="entry name" value="CUB"/>
    <property type="match status" value="1"/>
</dbReference>
<dbReference type="PANTHER" id="PTHR24251">
    <property type="entry name" value="OVOCHYMASE-RELATED"/>
    <property type="match status" value="1"/>
</dbReference>
<reference evidence="5 6" key="1">
    <citation type="submission" date="2023-05" db="EMBL/GenBank/DDBJ databases">
        <title>B98-5 Cell Line De Novo Hybrid Assembly: An Optical Mapping Approach.</title>
        <authorList>
            <person name="Kananen K."/>
            <person name="Auerbach J.A."/>
            <person name="Kautto E."/>
            <person name="Blachly J.S."/>
        </authorList>
    </citation>
    <scope>NUCLEOTIDE SEQUENCE [LARGE SCALE GENOMIC DNA]</scope>
    <source>
        <strain evidence="5">B95-8</strain>
        <tissue evidence="5">Cell line</tissue>
    </source>
</reference>
<dbReference type="Pfam" id="PF00431">
    <property type="entry name" value="CUB"/>
    <property type="match status" value="1"/>
</dbReference>
<keyword evidence="6" id="KW-1185">Reference proteome</keyword>
<feature type="non-terminal residue" evidence="5">
    <location>
        <position position="102"/>
    </location>
</feature>
<dbReference type="CDD" id="cd00041">
    <property type="entry name" value="CUB"/>
    <property type="match status" value="1"/>
</dbReference>
<gene>
    <name evidence="5" type="ORF">P7K49_014808</name>
</gene>
<evidence type="ECO:0000256" key="3">
    <source>
        <dbReference type="PROSITE-ProRule" id="PRU00059"/>
    </source>
</evidence>
<evidence type="ECO:0000256" key="2">
    <source>
        <dbReference type="ARBA" id="ARBA00023157"/>
    </source>
</evidence>
<feature type="domain" description="CUB" evidence="4">
    <location>
        <begin position="54"/>
        <end position="102"/>
    </location>
</feature>
<dbReference type="SUPFAM" id="SSF49854">
    <property type="entry name" value="Spermadhesin, CUB domain"/>
    <property type="match status" value="2"/>
</dbReference>